<dbReference type="AlphaFoldDB" id="A0ABD3M4K6"/>
<evidence type="ECO:0000313" key="3">
    <source>
        <dbReference type="Proteomes" id="UP001530293"/>
    </source>
</evidence>
<feature type="domain" description="Alpha/beta hydrolase fold-5" evidence="1">
    <location>
        <begin position="267"/>
        <end position="382"/>
    </location>
</feature>
<reference evidence="2 3" key="1">
    <citation type="submission" date="2024-10" db="EMBL/GenBank/DDBJ databases">
        <title>Updated reference genomes for cyclostephanoid diatoms.</title>
        <authorList>
            <person name="Roberts W.R."/>
            <person name="Alverson A.J."/>
        </authorList>
    </citation>
    <scope>NUCLEOTIDE SEQUENCE [LARGE SCALE GENOMIC DNA]</scope>
    <source>
        <strain evidence="2 3">AJA232-27</strain>
    </source>
</reference>
<dbReference type="InterPro" id="IPR029059">
    <property type="entry name" value="AB_hydrolase_5"/>
</dbReference>
<dbReference type="InterPro" id="IPR029058">
    <property type="entry name" value="AB_hydrolase_fold"/>
</dbReference>
<organism evidence="2 3">
    <name type="scientific">Discostella pseudostelligera</name>
    <dbReference type="NCBI Taxonomy" id="259834"/>
    <lineage>
        <taxon>Eukaryota</taxon>
        <taxon>Sar</taxon>
        <taxon>Stramenopiles</taxon>
        <taxon>Ochrophyta</taxon>
        <taxon>Bacillariophyta</taxon>
        <taxon>Coscinodiscophyceae</taxon>
        <taxon>Thalassiosirophycidae</taxon>
        <taxon>Stephanodiscales</taxon>
        <taxon>Stephanodiscaceae</taxon>
        <taxon>Discostella</taxon>
    </lineage>
</organism>
<evidence type="ECO:0000313" key="2">
    <source>
        <dbReference type="EMBL" id="KAL3758552.1"/>
    </source>
</evidence>
<accession>A0ABD3M4K6</accession>
<dbReference type="Pfam" id="PF12695">
    <property type="entry name" value="Abhydrolase_5"/>
    <property type="match status" value="1"/>
</dbReference>
<proteinExistence type="predicted"/>
<dbReference type="EMBL" id="JALLBG020000228">
    <property type="protein sequence ID" value="KAL3758552.1"/>
    <property type="molecule type" value="Genomic_DNA"/>
</dbReference>
<dbReference type="Proteomes" id="UP001530293">
    <property type="component" value="Unassembled WGS sequence"/>
</dbReference>
<gene>
    <name evidence="2" type="ORF">ACHAWU_008306</name>
</gene>
<name>A0ABD3M4K6_9STRA</name>
<comment type="caution">
    <text evidence="2">The sequence shown here is derived from an EMBL/GenBank/DDBJ whole genome shotgun (WGS) entry which is preliminary data.</text>
</comment>
<sequence>MVMPLRSLRNVVDCFRFYDASTWNANLELLDRGIKVGVDMLLPALLLSLVGSLLPTSQTVDEMIPVSGLPPLIGAFSPYTFHSLALSSPPSDAKQLSFILDFDPSYFMRCMILSLISPTAIDLLLHYFAPILFQALSRLRVVLLSRKSADDSTTVALNERVRMGRAVRRQAYDIYFPPNDTGDTRRDVIPSLLFFPGFGVHHSAYADVAARISDYGIPVAVASLEPLRLAHKKLGGGMDDVRRLIRLAGEELVMHYKQLHLDEKVVIEWALGGHSMGGYNALQLAEVLQANNGKVNSVLLEDGSISRIGSKIVAWAAGTIAQSFPDLHDASSLRVLILLASDDSIASISSPQQKQQLLSKLPKRTRLTKINGGNHSGFASYDDASKKSGTMSMNGPRHISLELQQKEASHLTASFLLHK</sequence>
<dbReference type="Gene3D" id="3.40.50.1820">
    <property type="entry name" value="alpha/beta hydrolase"/>
    <property type="match status" value="1"/>
</dbReference>
<protein>
    <recommendedName>
        <fullName evidence="1">Alpha/beta hydrolase fold-5 domain-containing protein</fullName>
    </recommendedName>
</protein>
<keyword evidence="3" id="KW-1185">Reference proteome</keyword>
<evidence type="ECO:0000259" key="1">
    <source>
        <dbReference type="Pfam" id="PF12695"/>
    </source>
</evidence>
<dbReference type="SUPFAM" id="SSF53474">
    <property type="entry name" value="alpha/beta-Hydrolases"/>
    <property type="match status" value="1"/>
</dbReference>